<reference evidence="3 4" key="1">
    <citation type="journal article" date="2010" name="Science">
        <title>Genomic comparison of the ants Camponotus floridanus and Harpegnathos saltator.</title>
        <authorList>
            <person name="Bonasio R."/>
            <person name="Zhang G."/>
            <person name="Ye C."/>
            <person name="Mutti N.S."/>
            <person name="Fang X."/>
            <person name="Qin N."/>
            <person name="Donahue G."/>
            <person name="Yang P."/>
            <person name="Li Q."/>
            <person name="Li C."/>
            <person name="Zhang P."/>
            <person name="Huang Z."/>
            <person name="Berger S.L."/>
            <person name="Reinberg D."/>
            <person name="Wang J."/>
            <person name="Liebig J."/>
        </authorList>
    </citation>
    <scope>NUCLEOTIDE SEQUENCE [LARGE SCALE GENOMIC DNA]</scope>
    <source>
        <strain evidence="3 4">Hsal</strain>
    </source>
</reference>
<dbReference type="EMBL" id="CP017315">
    <property type="protein sequence ID" value="AQS41304.1"/>
    <property type="molecule type" value="Genomic_DNA"/>
</dbReference>
<sequence>MKKLLFVVLLSFAAGTVYAADMGGIRSTQADNARMQQADNAKKGKKRPRSRALAQKPTMTPGRNFNNPAANRFGDATPPNTYVPGHPGGYNMWISRENL</sequence>
<gene>
    <name evidence="3" type="ORF">BHV28_05990</name>
</gene>
<name>A0A1U9JTV4_9HYPH</name>
<feature type="compositionally biased region" description="Polar residues" evidence="1">
    <location>
        <begin position="57"/>
        <end position="69"/>
    </location>
</feature>
<proteinExistence type="predicted"/>
<dbReference type="Proteomes" id="UP000188912">
    <property type="component" value="Chromosome"/>
</dbReference>
<feature type="compositionally biased region" description="Polar residues" evidence="1">
    <location>
        <begin position="30"/>
        <end position="39"/>
    </location>
</feature>
<keyword evidence="2" id="KW-0732">Signal</keyword>
<keyword evidence="4" id="KW-1185">Reference proteome</keyword>
<dbReference type="KEGG" id="thd:BHV28_05990"/>
<feature type="chain" id="PRO_5013047052" evidence="2">
    <location>
        <begin position="20"/>
        <end position="99"/>
    </location>
</feature>
<organism evidence="3 4">
    <name type="scientific">Candidatus Tokpelaia hoelldobleri</name>
    <dbReference type="NCBI Taxonomy" id="1902579"/>
    <lineage>
        <taxon>Bacteria</taxon>
        <taxon>Pseudomonadati</taxon>
        <taxon>Pseudomonadota</taxon>
        <taxon>Alphaproteobacteria</taxon>
        <taxon>Hyphomicrobiales</taxon>
        <taxon>Candidatus Tokpelaia</taxon>
    </lineage>
</organism>
<dbReference type="STRING" id="1902579.BHV28_05990"/>
<protein>
    <submittedName>
        <fullName evidence="3">Uncharacterized protein</fullName>
    </submittedName>
</protein>
<evidence type="ECO:0000313" key="4">
    <source>
        <dbReference type="Proteomes" id="UP000188912"/>
    </source>
</evidence>
<evidence type="ECO:0000256" key="2">
    <source>
        <dbReference type="SAM" id="SignalP"/>
    </source>
</evidence>
<reference evidence="3 4" key="2">
    <citation type="journal article" date="2016" name="Sci. Rep.">
        <title>The genome of Rhizobiales bacteria in predatory ants reveals urease gene functions but no genes for nitrogen fixation.</title>
        <authorList>
            <person name="Neuvonen M.M."/>
            <person name="Tamarit D."/>
            <person name="Naslund K."/>
            <person name="Liebig J."/>
            <person name="Feldhaar H."/>
            <person name="Moran N.A."/>
            <person name="Guy L."/>
            <person name="Andersson S.G."/>
        </authorList>
    </citation>
    <scope>NUCLEOTIDE SEQUENCE [LARGE SCALE GENOMIC DNA]</scope>
    <source>
        <strain evidence="3 4">Hsal</strain>
    </source>
</reference>
<feature type="region of interest" description="Disordered" evidence="1">
    <location>
        <begin position="30"/>
        <end position="99"/>
    </location>
</feature>
<evidence type="ECO:0000313" key="3">
    <source>
        <dbReference type="EMBL" id="AQS41304.1"/>
    </source>
</evidence>
<feature type="signal peptide" evidence="2">
    <location>
        <begin position="1"/>
        <end position="19"/>
    </location>
</feature>
<accession>A0A1U9JTV4</accession>
<dbReference type="AlphaFoldDB" id="A0A1U9JTV4"/>
<evidence type="ECO:0000256" key="1">
    <source>
        <dbReference type="SAM" id="MobiDB-lite"/>
    </source>
</evidence>